<dbReference type="Pfam" id="PF16884">
    <property type="entry name" value="ADH_N_2"/>
    <property type="match status" value="1"/>
</dbReference>
<feature type="domain" description="Cyclic nucleotide-binding" evidence="2">
    <location>
        <begin position="314"/>
        <end position="344"/>
    </location>
</feature>
<dbReference type="InterPro" id="IPR013149">
    <property type="entry name" value="ADH-like_C"/>
</dbReference>
<dbReference type="SUPFAM" id="SSF50129">
    <property type="entry name" value="GroES-like"/>
    <property type="match status" value="1"/>
</dbReference>
<dbReference type="RefSeq" id="WP_138855456.1">
    <property type="nucleotide sequence ID" value="NZ_CP040709.1"/>
</dbReference>
<proteinExistence type="predicted"/>
<evidence type="ECO:0000259" key="2">
    <source>
        <dbReference type="PROSITE" id="PS50042"/>
    </source>
</evidence>
<name>A0A840SD31_9BURK</name>
<dbReference type="SUPFAM" id="SSF51735">
    <property type="entry name" value="NAD(P)-binding Rossmann-fold domains"/>
    <property type="match status" value="1"/>
</dbReference>
<comment type="caution">
    <text evidence="3">The sequence shown here is derived from an EMBL/GenBank/DDBJ whole genome shotgun (WGS) entry which is preliminary data.</text>
</comment>
<dbReference type="Gene3D" id="3.40.50.720">
    <property type="entry name" value="NAD(P)-binding Rossmann-like Domain"/>
    <property type="match status" value="1"/>
</dbReference>
<evidence type="ECO:0000313" key="3">
    <source>
        <dbReference type="EMBL" id="MBB5206341.1"/>
    </source>
</evidence>
<dbReference type="FunFam" id="3.40.50.720:FF:000121">
    <property type="entry name" value="Prostaglandin reductase 2"/>
    <property type="match status" value="1"/>
</dbReference>
<dbReference type="PROSITE" id="PS50042">
    <property type="entry name" value="CNMP_BINDING_3"/>
    <property type="match status" value="1"/>
</dbReference>
<dbReference type="InterPro" id="IPR011032">
    <property type="entry name" value="GroES-like_sf"/>
</dbReference>
<dbReference type="EMBL" id="JACHHO010000010">
    <property type="protein sequence ID" value="MBB5206341.1"/>
    <property type="molecule type" value="Genomic_DNA"/>
</dbReference>
<dbReference type="InterPro" id="IPR045010">
    <property type="entry name" value="MDR_fam"/>
</dbReference>
<evidence type="ECO:0000313" key="4">
    <source>
        <dbReference type="Proteomes" id="UP000554837"/>
    </source>
</evidence>
<dbReference type="PANTHER" id="PTHR43205">
    <property type="entry name" value="PROSTAGLANDIN REDUCTASE"/>
    <property type="match status" value="1"/>
</dbReference>
<dbReference type="CDD" id="cd05288">
    <property type="entry name" value="PGDH"/>
    <property type="match status" value="1"/>
</dbReference>
<dbReference type="GO" id="GO:0016628">
    <property type="term" value="F:oxidoreductase activity, acting on the CH-CH group of donors, NAD or NADP as acceptor"/>
    <property type="evidence" value="ECO:0007669"/>
    <property type="project" value="InterPro"/>
</dbReference>
<dbReference type="OrthoDB" id="9805663at2"/>
<organism evidence="3 4">
    <name type="scientific">Inhella inkyongensis</name>
    <dbReference type="NCBI Taxonomy" id="392593"/>
    <lineage>
        <taxon>Bacteria</taxon>
        <taxon>Pseudomonadati</taxon>
        <taxon>Pseudomonadota</taxon>
        <taxon>Betaproteobacteria</taxon>
        <taxon>Burkholderiales</taxon>
        <taxon>Sphaerotilaceae</taxon>
        <taxon>Inhella</taxon>
    </lineage>
</organism>
<evidence type="ECO:0000256" key="1">
    <source>
        <dbReference type="ARBA" id="ARBA00023002"/>
    </source>
</evidence>
<dbReference type="PANTHER" id="PTHR43205:SF7">
    <property type="entry name" value="PROSTAGLANDIN REDUCTASE 1"/>
    <property type="match status" value="1"/>
</dbReference>
<protein>
    <recommendedName>
        <fullName evidence="2">Cyclic nucleotide-binding domain-containing protein</fullName>
    </recommendedName>
</protein>
<dbReference type="Proteomes" id="UP000554837">
    <property type="component" value="Unassembled WGS sequence"/>
</dbReference>
<accession>A0A840SD31</accession>
<keyword evidence="1" id="KW-0560">Oxidoreductase</keyword>
<dbReference type="InterPro" id="IPR036291">
    <property type="entry name" value="NAD(P)-bd_dom_sf"/>
</dbReference>
<reference evidence="3 4" key="1">
    <citation type="submission" date="2020-08" db="EMBL/GenBank/DDBJ databases">
        <title>Genomic Encyclopedia of Type Strains, Phase IV (KMG-IV): sequencing the most valuable type-strain genomes for metagenomic binning, comparative biology and taxonomic classification.</title>
        <authorList>
            <person name="Goeker M."/>
        </authorList>
    </citation>
    <scope>NUCLEOTIDE SEQUENCE [LARGE SCALE GENOMIC DNA]</scope>
    <source>
        <strain evidence="3 4">DSM 23958</strain>
    </source>
</reference>
<dbReference type="Gene3D" id="3.90.180.10">
    <property type="entry name" value="Medium-chain alcohol dehydrogenases, catalytic domain"/>
    <property type="match status" value="1"/>
</dbReference>
<dbReference type="InterPro" id="IPR000595">
    <property type="entry name" value="cNMP-bd_dom"/>
</dbReference>
<sequence length="344" mass="36826">MNFDHLINRQIRLAQRPQGLPGPECWQHTEEAVRAPQEGGVLFQNLCLSLDPAMRGWMNEGKSYIPPVEIGAVMRAGGIGRVIASAHPGFAVGDLVSGGSGVQDYCLVPGDQVKRTGLTKIDPRLGSVTQWLNVLGMPGMTGYFGLMDVGQPKAGETVVVSGAAGAVGQTVGQMAKIKGCRVVGIAGGSAKCEWVVKELGFDACIDYKAGSVREGLKAHCPDGVDIYFDNVGGDILDTVLTRINRKARIIICGAISQYNSTEGIVGPKNYLSLLVNRARMEGIVVFDYAPRYGEAVLEMAGYLKEGRMHSKEDVVRGSVDVFPATLLKLFKGENFGKLVLQLAD</sequence>
<dbReference type="Pfam" id="PF00107">
    <property type="entry name" value="ADH_zinc_N"/>
    <property type="match status" value="1"/>
</dbReference>
<dbReference type="InterPro" id="IPR041694">
    <property type="entry name" value="ADH_N_2"/>
</dbReference>
<dbReference type="AlphaFoldDB" id="A0A840SD31"/>
<gene>
    <name evidence="3" type="ORF">HNQ51_003687</name>
</gene>
<keyword evidence="4" id="KW-1185">Reference proteome</keyword>